<evidence type="ECO:0000313" key="7">
    <source>
        <dbReference type="Proteomes" id="UP000754883"/>
    </source>
</evidence>
<accession>A0A9N9UAM9</accession>
<gene>
    <name evidence="6" type="ORF">CBYS24578_00017396</name>
</gene>
<evidence type="ECO:0000256" key="1">
    <source>
        <dbReference type="ARBA" id="ARBA00004141"/>
    </source>
</evidence>
<keyword evidence="4 5" id="KW-0472">Membrane</keyword>
<evidence type="ECO:0000256" key="5">
    <source>
        <dbReference type="SAM" id="Phobius"/>
    </source>
</evidence>
<feature type="transmembrane region" description="Helical" evidence="5">
    <location>
        <begin position="111"/>
        <end position="133"/>
    </location>
</feature>
<reference evidence="6" key="1">
    <citation type="submission" date="2021-10" db="EMBL/GenBank/DDBJ databases">
        <authorList>
            <person name="Piombo E."/>
        </authorList>
    </citation>
    <scope>NUCLEOTIDE SEQUENCE</scope>
</reference>
<dbReference type="EMBL" id="CABFNO020001327">
    <property type="protein sequence ID" value="CAG9981772.1"/>
    <property type="molecule type" value="Genomic_DNA"/>
</dbReference>
<feature type="transmembrane region" description="Helical" evidence="5">
    <location>
        <begin position="32"/>
        <end position="57"/>
    </location>
</feature>
<dbReference type="Gene3D" id="1.20.1250.20">
    <property type="entry name" value="MFS general substrate transporter like domains"/>
    <property type="match status" value="1"/>
</dbReference>
<dbReference type="InterPro" id="IPR005828">
    <property type="entry name" value="MFS_sugar_transport-like"/>
</dbReference>
<dbReference type="GO" id="GO:0016020">
    <property type="term" value="C:membrane"/>
    <property type="evidence" value="ECO:0007669"/>
    <property type="project" value="UniProtKB-SubCell"/>
</dbReference>
<dbReference type="PANTHER" id="PTHR48022">
    <property type="entry name" value="PLASTIDIC GLUCOSE TRANSPORTER 4"/>
    <property type="match status" value="1"/>
</dbReference>
<dbReference type="AlphaFoldDB" id="A0A9N9UAM9"/>
<feature type="transmembrane region" description="Helical" evidence="5">
    <location>
        <begin position="69"/>
        <end position="91"/>
    </location>
</feature>
<organism evidence="6 7">
    <name type="scientific">Clonostachys byssicola</name>
    <dbReference type="NCBI Taxonomy" id="160290"/>
    <lineage>
        <taxon>Eukaryota</taxon>
        <taxon>Fungi</taxon>
        <taxon>Dikarya</taxon>
        <taxon>Ascomycota</taxon>
        <taxon>Pezizomycotina</taxon>
        <taxon>Sordariomycetes</taxon>
        <taxon>Hypocreomycetidae</taxon>
        <taxon>Hypocreales</taxon>
        <taxon>Bionectriaceae</taxon>
        <taxon>Clonostachys</taxon>
    </lineage>
</organism>
<comment type="caution">
    <text evidence="6">The sequence shown here is derived from an EMBL/GenBank/DDBJ whole genome shotgun (WGS) entry which is preliminary data.</text>
</comment>
<name>A0A9N9UAM9_9HYPO</name>
<evidence type="ECO:0000313" key="6">
    <source>
        <dbReference type="EMBL" id="CAG9981772.1"/>
    </source>
</evidence>
<dbReference type="GO" id="GO:0005351">
    <property type="term" value="F:carbohydrate:proton symporter activity"/>
    <property type="evidence" value="ECO:0007669"/>
    <property type="project" value="TreeGrafter"/>
</dbReference>
<evidence type="ECO:0000256" key="3">
    <source>
        <dbReference type="ARBA" id="ARBA00022989"/>
    </source>
</evidence>
<dbReference type="OrthoDB" id="508119at2759"/>
<dbReference type="PANTHER" id="PTHR48022:SF60">
    <property type="entry name" value="MAJOR FACILITATOR SUPERFAMILY (MFS) PROFILE DOMAIN-CONTAINING PROTEIN"/>
    <property type="match status" value="1"/>
</dbReference>
<dbReference type="InterPro" id="IPR036259">
    <property type="entry name" value="MFS_trans_sf"/>
</dbReference>
<dbReference type="SUPFAM" id="SSF103473">
    <property type="entry name" value="MFS general substrate transporter"/>
    <property type="match status" value="1"/>
</dbReference>
<sequence>MYGYDSAFIGGTIQLPSFQQAYGLAGRSKEEIASLSANIVSTLQGGAFFGCIFGFFLSESFGRKKIIGASGLIFSIGAALQMFGRIPMLYAGRVLTGLGVECSPALIRGRLVGIFEIMLQIALVFGFWVNYSVQRNIPDDTDRQWHIPVAVQIIPAGILMVCMPFVIESPRWLVSKGRNEEAIHSLAWVRNLPEEHPYVQHEFSEIQLATKNNADNGVASSFVTIIRESMKEGV</sequence>
<keyword evidence="7" id="KW-1185">Reference proteome</keyword>
<evidence type="ECO:0000256" key="2">
    <source>
        <dbReference type="ARBA" id="ARBA00022692"/>
    </source>
</evidence>
<feature type="transmembrane region" description="Helical" evidence="5">
    <location>
        <begin position="145"/>
        <end position="167"/>
    </location>
</feature>
<comment type="subcellular location">
    <subcellularLocation>
        <location evidence="1">Membrane</location>
        <topology evidence="1">Multi-pass membrane protein</topology>
    </subcellularLocation>
</comment>
<keyword evidence="2 5" id="KW-0812">Transmembrane</keyword>
<proteinExistence type="predicted"/>
<evidence type="ECO:0000256" key="4">
    <source>
        <dbReference type="ARBA" id="ARBA00023136"/>
    </source>
</evidence>
<keyword evidence="3 5" id="KW-1133">Transmembrane helix</keyword>
<evidence type="ECO:0008006" key="8">
    <source>
        <dbReference type="Google" id="ProtNLM"/>
    </source>
</evidence>
<protein>
    <recommendedName>
        <fullName evidence="8">Major facilitator superfamily (MFS) profile domain-containing protein</fullName>
    </recommendedName>
</protein>
<dbReference type="InterPro" id="IPR050360">
    <property type="entry name" value="MFS_Sugar_Transporters"/>
</dbReference>
<dbReference type="Pfam" id="PF00083">
    <property type="entry name" value="Sugar_tr"/>
    <property type="match status" value="1"/>
</dbReference>
<dbReference type="Proteomes" id="UP000754883">
    <property type="component" value="Unassembled WGS sequence"/>
</dbReference>